<evidence type="ECO:0000256" key="1">
    <source>
        <dbReference type="SAM" id="Phobius"/>
    </source>
</evidence>
<feature type="transmembrane region" description="Helical" evidence="1">
    <location>
        <begin position="166"/>
        <end position="187"/>
    </location>
</feature>
<feature type="transmembrane region" description="Helical" evidence="1">
    <location>
        <begin position="141"/>
        <end position="159"/>
    </location>
</feature>
<dbReference type="AlphaFoldDB" id="A0A9P4RA01"/>
<dbReference type="EMBL" id="ML996103">
    <property type="protein sequence ID" value="KAF2739631.1"/>
    <property type="molecule type" value="Genomic_DNA"/>
</dbReference>
<dbReference type="PANTHER" id="PTHR35371">
    <property type="entry name" value="INNER MEMBRANE PROTEIN"/>
    <property type="match status" value="1"/>
</dbReference>
<keyword evidence="1" id="KW-0812">Transmembrane</keyword>
<keyword evidence="1" id="KW-0472">Membrane</keyword>
<feature type="transmembrane region" description="Helical" evidence="1">
    <location>
        <begin position="48"/>
        <end position="67"/>
    </location>
</feature>
<dbReference type="Proteomes" id="UP000799444">
    <property type="component" value="Unassembled WGS sequence"/>
</dbReference>
<reference evidence="2" key="1">
    <citation type="journal article" date="2020" name="Stud. Mycol.">
        <title>101 Dothideomycetes genomes: a test case for predicting lifestyles and emergence of pathogens.</title>
        <authorList>
            <person name="Haridas S."/>
            <person name="Albert R."/>
            <person name="Binder M."/>
            <person name="Bloem J."/>
            <person name="Labutti K."/>
            <person name="Salamov A."/>
            <person name="Andreopoulos B."/>
            <person name="Baker S."/>
            <person name="Barry K."/>
            <person name="Bills G."/>
            <person name="Bluhm B."/>
            <person name="Cannon C."/>
            <person name="Castanera R."/>
            <person name="Culley D."/>
            <person name="Daum C."/>
            <person name="Ezra D."/>
            <person name="Gonzalez J."/>
            <person name="Henrissat B."/>
            <person name="Kuo A."/>
            <person name="Liang C."/>
            <person name="Lipzen A."/>
            <person name="Lutzoni F."/>
            <person name="Magnuson J."/>
            <person name="Mondo S."/>
            <person name="Nolan M."/>
            <person name="Ohm R."/>
            <person name="Pangilinan J."/>
            <person name="Park H.-J."/>
            <person name="Ramirez L."/>
            <person name="Alfaro M."/>
            <person name="Sun H."/>
            <person name="Tritt A."/>
            <person name="Yoshinaga Y."/>
            <person name="Zwiers L.-H."/>
            <person name="Turgeon B."/>
            <person name="Goodwin S."/>
            <person name="Spatafora J."/>
            <person name="Crous P."/>
            <person name="Grigoriev I."/>
        </authorList>
    </citation>
    <scope>NUCLEOTIDE SEQUENCE</scope>
    <source>
        <strain evidence="2">CBS 125425</strain>
    </source>
</reference>
<dbReference type="InterPro" id="IPR023352">
    <property type="entry name" value="MAPEG-like_dom_sf"/>
</dbReference>
<keyword evidence="1" id="KW-1133">Transmembrane helix</keyword>
<organism evidence="2 3">
    <name type="scientific">Polyplosphaeria fusca</name>
    <dbReference type="NCBI Taxonomy" id="682080"/>
    <lineage>
        <taxon>Eukaryota</taxon>
        <taxon>Fungi</taxon>
        <taxon>Dikarya</taxon>
        <taxon>Ascomycota</taxon>
        <taxon>Pezizomycotina</taxon>
        <taxon>Dothideomycetes</taxon>
        <taxon>Pleosporomycetidae</taxon>
        <taxon>Pleosporales</taxon>
        <taxon>Tetraplosphaeriaceae</taxon>
        <taxon>Polyplosphaeria</taxon>
    </lineage>
</organism>
<feature type="transmembrane region" description="Helical" evidence="1">
    <location>
        <begin position="118"/>
        <end position="135"/>
    </location>
</feature>
<proteinExistence type="predicted"/>
<comment type="caution">
    <text evidence="2">The sequence shown here is derived from an EMBL/GenBank/DDBJ whole genome shotgun (WGS) entry which is preliminary data.</text>
</comment>
<sequence>MTFAQKFQLSIGECLLKCEYSPHLLLQPPQPQSYDRDMSCDSNMYPNYSIFGIVAFWVLSVAPYFYAQFILARSRNWHYENDPVGTPEKEAELNSKRGVPAHIWASYQKHTALAADSLVDFPLFASAVIIGTVAAMEPDTLNLYVLIYLALRVIFWVIYIRGSSLICTYIKAGLWLAANTELLFWIYKSGMILKHRQVINI</sequence>
<dbReference type="PANTHER" id="PTHR35371:SF1">
    <property type="entry name" value="BLR7753 PROTEIN"/>
    <property type="match status" value="1"/>
</dbReference>
<evidence type="ECO:0000313" key="2">
    <source>
        <dbReference type="EMBL" id="KAF2739631.1"/>
    </source>
</evidence>
<gene>
    <name evidence="2" type="ORF">EJ04DRAFT_285477</name>
</gene>
<name>A0A9P4RA01_9PLEO</name>
<evidence type="ECO:0008006" key="4">
    <source>
        <dbReference type="Google" id="ProtNLM"/>
    </source>
</evidence>
<evidence type="ECO:0000313" key="3">
    <source>
        <dbReference type="Proteomes" id="UP000799444"/>
    </source>
</evidence>
<accession>A0A9P4RA01</accession>
<protein>
    <recommendedName>
        <fullName evidence="4">MAPEG family protein</fullName>
    </recommendedName>
</protein>
<dbReference type="OrthoDB" id="2122304at2759"/>
<keyword evidence="3" id="KW-1185">Reference proteome</keyword>
<dbReference type="SUPFAM" id="SSF161084">
    <property type="entry name" value="MAPEG domain-like"/>
    <property type="match status" value="1"/>
</dbReference>